<name>A0A179S9Q9_9HYPH</name>
<dbReference type="InterPro" id="IPR016181">
    <property type="entry name" value="Acyl_CoA_acyltransferase"/>
</dbReference>
<gene>
    <name evidence="1" type="ORF">A5481_16965</name>
</gene>
<accession>A0A179S9Q9</accession>
<dbReference type="EMBL" id="LWHQ01000034">
    <property type="protein sequence ID" value="OAS23357.1"/>
    <property type="molecule type" value="Genomic_DNA"/>
</dbReference>
<sequence length="258" mass="28321">MRDTGRIALPDSDVRFVFVPIERTSWQGRAAARDLSLDSLQIDPLVFGRGLLTDEEHARRVSSALLAGAPDEEPLRVIWNHDADDGAIVIVATNCRETQDAVEIERRFSQRGDGAWDVEHAYFAISSRYQGGGGARRMLRASLEVYDRLDIVRIDVHANLTVGGYAWARLGFVVNDARHVRAALAAAFSDEPASPLLGAAQRAACASSDEDLMYNLASLTGADGTPHGKRLLAGSGWYGHLDLTNPRHRERLARSFDE</sequence>
<dbReference type="SUPFAM" id="SSF55729">
    <property type="entry name" value="Acyl-CoA N-acyltransferases (Nat)"/>
    <property type="match status" value="1"/>
</dbReference>
<proteinExistence type="predicted"/>
<dbReference type="AlphaFoldDB" id="A0A179S9Q9"/>
<evidence type="ECO:0000313" key="2">
    <source>
        <dbReference type="Proteomes" id="UP000078316"/>
    </source>
</evidence>
<dbReference type="STRING" id="427683.A5481_16965"/>
<protein>
    <submittedName>
        <fullName evidence="1">Uncharacterized protein</fullName>
    </submittedName>
</protein>
<organism evidence="1 2">
    <name type="scientific">Methylobacterium platani</name>
    <dbReference type="NCBI Taxonomy" id="427683"/>
    <lineage>
        <taxon>Bacteria</taxon>
        <taxon>Pseudomonadati</taxon>
        <taxon>Pseudomonadota</taxon>
        <taxon>Alphaproteobacteria</taxon>
        <taxon>Hyphomicrobiales</taxon>
        <taxon>Methylobacteriaceae</taxon>
        <taxon>Methylobacterium</taxon>
    </lineage>
</organism>
<dbReference type="Proteomes" id="UP000078316">
    <property type="component" value="Unassembled WGS sequence"/>
</dbReference>
<evidence type="ECO:0000313" key="1">
    <source>
        <dbReference type="EMBL" id="OAS23357.1"/>
    </source>
</evidence>
<reference evidence="1 2" key="1">
    <citation type="submission" date="2016-04" db="EMBL/GenBank/DDBJ databases">
        <authorList>
            <person name="Evans L.H."/>
            <person name="Alamgir A."/>
            <person name="Owens N."/>
            <person name="Weber N.D."/>
            <person name="Virtaneva K."/>
            <person name="Barbian K."/>
            <person name="Babar A."/>
            <person name="Rosenke K."/>
        </authorList>
    </citation>
    <scope>NUCLEOTIDE SEQUENCE [LARGE SCALE GENOMIC DNA]</scope>
    <source>
        <strain evidence="1 2">PMB02</strain>
    </source>
</reference>
<comment type="caution">
    <text evidence="1">The sequence shown here is derived from an EMBL/GenBank/DDBJ whole genome shotgun (WGS) entry which is preliminary data.</text>
</comment>